<dbReference type="EMBL" id="AP019400">
    <property type="protein sequence ID" value="BBI31463.1"/>
    <property type="molecule type" value="Genomic_DNA"/>
</dbReference>
<protein>
    <submittedName>
        <fullName evidence="1">Uncharacterized protein</fullName>
    </submittedName>
</protein>
<evidence type="ECO:0000313" key="2">
    <source>
        <dbReference type="Proteomes" id="UP000289856"/>
    </source>
</evidence>
<name>A0A3T1D033_9BACL</name>
<dbReference type="KEGG" id="cohn:KCTCHS21_08620"/>
<keyword evidence="2" id="KW-1185">Reference proteome</keyword>
<gene>
    <name evidence="1" type="ORF">KCTCHS21_08620</name>
</gene>
<evidence type="ECO:0000313" key="1">
    <source>
        <dbReference type="EMBL" id="BBI31463.1"/>
    </source>
</evidence>
<dbReference type="AlphaFoldDB" id="A0A3T1D033"/>
<dbReference type="RefSeq" id="WP_130605299.1">
    <property type="nucleotide sequence ID" value="NZ_AP019400.1"/>
</dbReference>
<reference evidence="1 2" key="1">
    <citation type="submission" date="2019-01" db="EMBL/GenBank/DDBJ databases">
        <title>Complete genome sequence of Cohnella hallensis HS21 isolated from Korean fir (Abies koreana) rhizospheric soil.</title>
        <authorList>
            <person name="Jiang L."/>
            <person name="Kang S.W."/>
            <person name="Kim S."/>
            <person name="Jung J."/>
            <person name="Kim C.Y."/>
            <person name="Kim D.H."/>
            <person name="Kim S.W."/>
            <person name="Lee J."/>
        </authorList>
    </citation>
    <scope>NUCLEOTIDE SEQUENCE [LARGE SCALE GENOMIC DNA]</scope>
    <source>
        <strain evidence="1 2">HS21</strain>
    </source>
</reference>
<organism evidence="1 2">
    <name type="scientific">Cohnella abietis</name>
    <dbReference type="NCBI Taxonomy" id="2507935"/>
    <lineage>
        <taxon>Bacteria</taxon>
        <taxon>Bacillati</taxon>
        <taxon>Bacillota</taxon>
        <taxon>Bacilli</taxon>
        <taxon>Bacillales</taxon>
        <taxon>Paenibacillaceae</taxon>
        <taxon>Cohnella</taxon>
    </lineage>
</organism>
<dbReference type="Proteomes" id="UP000289856">
    <property type="component" value="Chromosome"/>
</dbReference>
<dbReference type="OrthoDB" id="2474791at2"/>
<accession>A0A3T1D033</accession>
<sequence>MQIGRRIYYDKGTGNVIVDTGERSGSVAETTIEQDFAIYAALAEYALETVGCLQLDYGQYEQDFATSNGFRVNVSGEAPVLLFSYSESGEPELYPLYQK</sequence>
<proteinExistence type="predicted"/>